<dbReference type="Gene3D" id="3.80.10.10">
    <property type="entry name" value="Ribonuclease Inhibitor"/>
    <property type="match status" value="1"/>
</dbReference>
<protein>
    <submittedName>
        <fullName evidence="1">Uncharacterized protein</fullName>
    </submittedName>
</protein>
<dbReference type="PROSITE" id="PS51450">
    <property type="entry name" value="LRR"/>
    <property type="match status" value="1"/>
</dbReference>
<accession>A0ABQ5JY56</accession>
<evidence type="ECO:0000313" key="2">
    <source>
        <dbReference type="Proteomes" id="UP001057375"/>
    </source>
</evidence>
<dbReference type="InterPro" id="IPR032675">
    <property type="entry name" value="LRR_dom_sf"/>
</dbReference>
<keyword evidence="2" id="KW-1185">Reference proteome</keyword>
<comment type="caution">
    <text evidence="1">The sequence shown here is derived from an EMBL/GenBank/DDBJ whole genome shotgun (WGS) entry which is preliminary data.</text>
</comment>
<organism evidence="1 2">
    <name type="scientific">Aduncisulcus paluster</name>
    <dbReference type="NCBI Taxonomy" id="2918883"/>
    <lineage>
        <taxon>Eukaryota</taxon>
        <taxon>Metamonada</taxon>
        <taxon>Carpediemonas-like organisms</taxon>
        <taxon>Aduncisulcus</taxon>
    </lineage>
</organism>
<gene>
    <name evidence="1" type="ORF">ADUPG1_004229</name>
</gene>
<dbReference type="Proteomes" id="UP001057375">
    <property type="component" value="Unassembled WGS sequence"/>
</dbReference>
<dbReference type="EMBL" id="BQXS01006148">
    <property type="protein sequence ID" value="GKT17885.1"/>
    <property type="molecule type" value="Genomic_DNA"/>
</dbReference>
<feature type="non-terminal residue" evidence="1">
    <location>
        <position position="1"/>
    </location>
</feature>
<reference evidence="1" key="1">
    <citation type="submission" date="2022-03" db="EMBL/GenBank/DDBJ databases">
        <title>Draft genome sequence of Aduncisulcus paluster, a free-living microaerophilic Fornicata.</title>
        <authorList>
            <person name="Yuyama I."/>
            <person name="Kume K."/>
            <person name="Tamura T."/>
            <person name="Inagaki Y."/>
            <person name="Hashimoto T."/>
        </authorList>
    </citation>
    <scope>NUCLEOTIDE SEQUENCE</scope>
    <source>
        <strain evidence="1">NY0171</strain>
    </source>
</reference>
<evidence type="ECO:0000313" key="1">
    <source>
        <dbReference type="EMBL" id="GKT17885.1"/>
    </source>
</evidence>
<dbReference type="SUPFAM" id="SSF52058">
    <property type="entry name" value="L domain-like"/>
    <property type="match status" value="1"/>
</dbReference>
<dbReference type="InterPro" id="IPR001611">
    <property type="entry name" value="Leu-rich_rpt"/>
</dbReference>
<feature type="non-terminal residue" evidence="1">
    <location>
        <position position="120"/>
    </location>
</feature>
<proteinExistence type="predicted"/>
<name>A0ABQ5JY56_9EUKA</name>
<sequence length="120" mass="12758">HSCVEDLFEANSDHADDTVSPVLFSVASLKTLVTGFDDTPVLSCSDANVSDLAGIEHLTEITLIDLSSNSNISDASDLSKLTKLESLSLNSTSIDELPNLSLLTNLTILDVSFTDVALPY</sequence>